<evidence type="ECO:0000313" key="4">
    <source>
        <dbReference type="Proteomes" id="UP000503498"/>
    </source>
</evidence>
<evidence type="ECO:0000259" key="2">
    <source>
        <dbReference type="Pfam" id="PF13439"/>
    </source>
</evidence>
<dbReference type="Pfam" id="PF00534">
    <property type="entry name" value="Glycos_transf_1"/>
    <property type="match status" value="1"/>
</dbReference>
<sequence>MRIAIDLQAAQTASRHRGIGRYSLALAEAMLREPRAHEFWLVINDDIASDAIDSLAALLPRERVVGFRTAQPVHWRDPANAWRRTASEHMRESFLQALQPDIVHVTSVIEGASDGAVTSIGRRVGGARTAATLYDLIPLHDPRYIATPWAAEWYADKVASLQRADLLLSISDYVRNDAIERLSVAPERVVNISSAASQIFRPIHVDDALRGRFAHEHGIVGKYLMYSGAMDPRKNLEALVAAYALLGQQKQERYQLVVTGHLDELERARLALVARRLKLSPDRIVCTGHVTDQSLVELYCGAELFVLPSLQEGFGLPLLEAMACGAAVIGARASSIPEVIGRDDALFDPTDPAAIAGAMQRVLEDADFARSLRHHGPQRARAFSWAGSASRALDAFEACGQLHPTAKWGWRETSEALQKTRAALVTEVAHACDSRVPVVDADLVQVAIAMDANEELVRDVLRRQHPLPQLPSWRVEGPFDSSYSLALVNRELARALDAQGLDVRLHSTDGSGDFDADPGFLASDQQIARLHSPACEVAPAAADVCSRLLYPPRIADMDSRFNLLHAYAWEESAVPEAWVADFNEFVQGISALSTHVVKVLVDSGVAIPLGVCGAGVDHWESIAAAEGTSLQQRGFSFLHVSSCLPRKGVDVLLQAYGDAFSDRDDVSLIIKTFANPQNEVRRLLHDARCARADFPHVILIEEDLDSASLKRLYSQCDVMVAPSRAEGFGLPLAEAMLSGLAVITTAWGGQCDFCNDQTAWLIDYTFAPAETVFGLSHSVWAEPSRSGLSRLLCEVHRLPAEQRNERTRRGQQLLQRHFRWADVVQRLLAFVRDLWARPIRAATPLIAWVAPSSPAHHSSGGVFAELSGGLAGELALFEIDASIVSSDSTMPTGLESPSEPRPCPIRSLPVIGHQLTNAVVIDYPDILHRQHWFAGLLEDQLDQGRIVVVLLRRVVASYPWEPVLIRALRRCDRVLVAGVADLNLLKSQGVSANTAILPTLEGDVEIQQSALRLWSIVRALLWQRQADPSIFSPRPGEVACP</sequence>
<organism evidence="3 4">
    <name type="scientific">Xanthomonas campestris pv. badrii</name>
    <dbReference type="NCBI Taxonomy" id="149696"/>
    <lineage>
        <taxon>Bacteria</taxon>
        <taxon>Pseudomonadati</taxon>
        <taxon>Pseudomonadota</taxon>
        <taxon>Gammaproteobacteria</taxon>
        <taxon>Lysobacterales</taxon>
        <taxon>Lysobacteraceae</taxon>
        <taxon>Xanthomonas</taxon>
    </lineage>
</organism>
<name>A0A7Z2ZI23_XANCA</name>
<reference evidence="3 4" key="2">
    <citation type="submission" date="2020-04" db="EMBL/GenBank/DDBJ databases">
        <authorList>
            <person name="Fomenkov A."/>
            <person name="Anton B.P."/>
            <person name="Roberts R.J."/>
        </authorList>
    </citation>
    <scope>NUCLEOTIDE SEQUENCE [LARGE SCALE GENOMIC DNA]</scope>
    <source>
        <strain evidence="3 4">NEB122</strain>
    </source>
</reference>
<dbReference type="InterPro" id="IPR028098">
    <property type="entry name" value="Glyco_trans_4-like_N"/>
</dbReference>
<keyword evidence="3" id="KW-0808">Transferase</keyword>
<dbReference type="GO" id="GO:0016757">
    <property type="term" value="F:glycosyltransferase activity"/>
    <property type="evidence" value="ECO:0007669"/>
    <property type="project" value="InterPro"/>
</dbReference>
<dbReference type="EMBL" id="CP051651">
    <property type="protein sequence ID" value="QJD68896.1"/>
    <property type="molecule type" value="Genomic_DNA"/>
</dbReference>
<evidence type="ECO:0000259" key="1">
    <source>
        <dbReference type="Pfam" id="PF00534"/>
    </source>
</evidence>
<gene>
    <name evidence="3" type="ORF">HG421_15085</name>
</gene>
<dbReference type="Pfam" id="PF13692">
    <property type="entry name" value="Glyco_trans_1_4"/>
    <property type="match status" value="1"/>
</dbReference>
<protein>
    <submittedName>
        <fullName evidence="3">Glycosyltransferase</fullName>
    </submittedName>
</protein>
<feature type="domain" description="Glycosyltransferase subfamily 4-like N-terminal" evidence="2">
    <location>
        <begin position="18"/>
        <end position="190"/>
    </location>
</feature>
<proteinExistence type="predicted"/>
<dbReference type="CDD" id="cd03801">
    <property type="entry name" value="GT4_PimA-like"/>
    <property type="match status" value="1"/>
</dbReference>
<dbReference type="PANTHER" id="PTHR46656">
    <property type="entry name" value="PUTATIVE-RELATED"/>
    <property type="match status" value="1"/>
</dbReference>
<feature type="domain" description="Glycosyl transferase family 1" evidence="1">
    <location>
        <begin position="222"/>
        <end position="376"/>
    </location>
</feature>
<dbReference type="RefSeq" id="WP_169707074.1">
    <property type="nucleotide sequence ID" value="NZ_CP051651.1"/>
</dbReference>
<dbReference type="PANTHER" id="PTHR46656:SF3">
    <property type="entry name" value="PUTATIVE-RELATED"/>
    <property type="match status" value="1"/>
</dbReference>
<dbReference type="AlphaFoldDB" id="A0A7Z2ZI23"/>
<dbReference type="CDD" id="cd03809">
    <property type="entry name" value="GT4_MtfB-like"/>
    <property type="match status" value="1"/>
</dbReference>
<dbReference type="Gene3D" id="3.40.50.2000">
    <property type="entry name" value="Glycogen Phosphorylase B"/>
    <property type="match status" value="3"/>
</dbReference>
<dbReference type="SUPFAM" id="SSF53756">
    <property type="entry name" value="UDP-Glycosyltransferase/glycogen phosphorylase"/>
    <property type="match status" value="2"/>
</dbReference>
<dbReference type="Pfam" id="PF13439">
    <property type="entry name" value="Glyco_transf_4"/>
    <property type="match status" value="1"/>
</dbReference>
<accession>A0A7Z2ZI23</accession>
<dbReference type="InterPro" id="IPR001296">
    <property type="entry name" value="Glyco_trans_1"/>
</dbReference>
<evidence type="ECO:0000313" key="3">
    <source>
        <dbReference type="EMBL" id="QJD68896.1"/>
    </source>
</evidence>
<dbReference type="Proteomes" id="UP000503498">
    <property type="component" value="Chromosome"/>
</dbReference>
<reference evidence="3 4" key="1">
    <citation type="submission" date="2020-04" db="EMBL/GenBank/DDBJ databases">
        <title>Genome-Wide Identification of 5-Methylcytosine Sites in Bacterial Genomes By High-Throughput Sequencing of MspJI Restriction Fragments.</title>
        <authorList>
            <person name="Wu V."/>
        </authorList>
    </citation>
    <scope>NUCLEOTIDE SEQUENCE [LARGE SCALE GENOMIC DNA]</scope>
    <source>
        <strain evidence="3 4">NEB122</strain>
    </source>
</reference>